<dbReference type="Proteomes" id="UP000189674">
    <property type="component" value="Chromosome"/>
</dbReference>
<dbReference type="KEGG" id="alus:STSP2_00423"/>
<evidence type="ECO:0000313" key="4">
    <source>
        <dbReference type="EMBL" id="AQT67280.1"/>
    </source>
</evidence>
<evidence type="ECO:0000256" key="1">
    <source>
        <dbReference type="PROSITE-ProRule" id="PRU00285"/>
    </source>
</evidence>
<dbReference type="PROSITE" id="PS01031">
    <property type="entry name" value="SHSP"/>
    <property type="match status" value="1"/>
</dbReference>
<dbReference type="InterPro" id="IPR008978">
    <property type="entry name" value="HSP20-like_chaperone"/>
</dbReference>
<accession>A0A1U9NI50</accession>
<dbReference type="EMBL" id="CP019791">
    <property type="protein sequence ID" value="AQT67280.1"/>
    <property type="molecule type" value="Genomic_DNA"/>
</dbReference>
<protein>
    <submittedName>
        <fullName evidence="4">Spore protein SP21</fullName>
    </submittedName>
</protein>
<comment type="similarity">
    <text evidence="1 2">Belongs to the small heat shock protein (HSP20) family.</text>
</comment>
<proteinExistence type="inferred from homology"/>
<feature type="domain" description="SHSP" evidence="3">
    <location>
        <begin position="53"/>
        <end position="166"/>
    </location>
</feature>
<evidence type="ECO:0000259" key="3">
    <source>
        <dbReference type="PROSITE" id="PS01031"/>
    </source>
</evidence>
<dbReference type="InterPro" id="IPR002068">
    <property type="entry name" value="A-crystallin/Hsp20_dom"/>
</dbReference>
<dbReference type="Gene3D" id="2.60.40.790">
    <property type="match status" value="1"/>
</dbReference>
<name>A0A1U9NI50_9BACT</name>
<dbReference type="STRING" id="1936003.STSP2_00423"/>
<reference evidence="5" key="1">
    <citation type="submission" date="2017-02" db="EMBL/GenBank/DDBJ databases">
        <title>Comparative genomics and description of representatives of a novel lineage of planctomycetes thriving in anoxic sediments.</title>
        <authorList>
            <person name="Spring S."/>
            <person name="Bunk B."/>
            <person name="Sproer C."/>
        </authorList>
    </citation>
    <scope>NUCLEOTIDE SEQUENCE [LARGE SCALE GENOMIC DNA]</scope>
    <source>
        <strain evidence="5">ST-NAGAB-D1</strain>
    </source>
</reference>
<gene>
    <name evidence="4" type="primary">hspA_1</name>
    <name evidence="4" type="ORF">STSP2_00423</name>
</gene>
<evidence type="ECO:0000256" key="2">
    <source>
        <dbReference type="RuleBase" id="RU003616"/>
    </source>
</evidence>
<dbReference type="Pfam" id="PF00011">
    <property type="entry name" value="HSP20"/>
    <property type="match status" value="1"/>
</dbReference>
<dbReference type="InterPro" id="IPR031107">
    <property type="entry name" value="Small_HSP"/>
</dbReference>
<organism evidence="4 5">
    <name type="scientific">Anaerohalosphaera lusitana</name>
    <dbReference type="NCBI Taxonomy" id="1936003"/>
    <lineage>
        <taxon>Bacteria</taxon>
        <taxon>Pseudomonadati</taxon>
        <taxon>Planctomycetota</taxon>
        <taxon>Phycisphaerae</taxon>
        <taxon>Sedimentisphaerales</taxon>
        <taxon>Anaerohalosphaeraceae</taxon>
        <taxon>Anaerohalosphaera</taxon>
    </lineage>
</organism>
<dbReference type="CDD" id="cd06464">
    <property type="entry name" value="ACD_sHsps-like"/>
    <property type="match status" value="1"/>
</dbReference>
<dbReference type="AlphaFoldDB" id="A0A1U9NI50"/>
<dbReference type="SUPFAM" id="SSF49764">
    <property type="entry name" value="HSP20-like chaperones"/>
    <property type="match status" value="1"/>
</dbReference>
<sequence length="166" mass="18895">MTLYELMPRRKRGGSQVASGQADPFYALQKRTNDLFRDFFSDFGFEPMTEAGRWAKEFTPSINVSETDKAYKISAELPGMDENDIDVSIEGDSLLIKGEKKAEDQEEGENWFRSERSFGQFQRAIGLPVDVDEDKIEAEFKKGVLNVVLPKTEEARTKSKKISIKK</sequence>
<dbReference type="RefSeq" id="WP_205847963.1">
    <property type="nucleotide sequence ID" value="NZ_CP019791.1"/>
</dbReference>
<keyword evidence="5" id="KW-1185">Reference proteome</keyword>
<dbReference type="PANTHER" id="PTHR11527">
    <property type="entry name" value="HEAT-SHOCK PROTEIN 20 FAMILY MEMBER"/>
    <property type="match status" value="1"/>
</dbReference>
<evidence type="ECO:0000313" key="5">
    <source>
        <dbReference type="Proteomes" id="UP000189674"/>
    </source>
</evidence>